<proteinExistence type="predicted"/>
<sequence length="106" mass="12595">VTNDYKDRVLCRFDDSTLAEKCYADCEQYKIFEFLETPWKYNEHFIVLEGVQPDVYTGRAQLMKSGLGWRGGHVIRFHGTRHDAEDVLAWHEDEVRILERWVTESK</sequence>
<accession>A0A4S8KZ38</accession>
<name>A0A4S8KZ38_DENBC</name>
<gene>
    <name evidence="1" type="ORF">K435DRAFT_693807</name>
</gene>
<feature type="non-terminal residue" evidence="1">
    <location>
        <position position="1"/>
    </location>
</feature>
<reference evidence="1 2" key="1">
    <citation type="journal article" date="2019" name="Nat. Ecol. Evol.">
        <title>Megaphylogeny resolves global patterns of mushroom evolution.</title>
        <authorList>
            <person name="Varga T."/>
            <person name="Krizsan K."/>
            <person name="Foldi C."/>
            <person name="Dima B."/>
            <person name="Sanchez-Garcia M."/>
            <person name="Sanchez-Ramirez S."/>
            <person name="Szollosi G.J."/>
            <person name="Szarkandi J.G."/>
            <person name="Papp V."/>
            <person name="Albert L."/>
            <person name="Andreopoulos W."/>
            <person name="Angelini C."/>
            <person name="Antonin V."/>
            <person name="Barry K.W."/>
            <person name="Bougher N.L."/>
            <person name="Buchanan P."/>
            <person name="Buyck B."/>
            <person name="Bense V."/>
            <person name="Catcheside P."/>
            <person name="Chovatia M."/>
            <person name="Cooper J."/>
            <person name="Damon W."/>
            <person name="Desjardin D."/>
            <person name="Finy P."/>
            <person name="Geml J."/>
            <person name="Haridas S."/>
            <person name="Hughes K."/>
            <person name="Justo A."/>
            <person name="Karasinski D."/>
            <person name="Kautmanova I."/>
            <person name="Kiss B."/>
            <person name="Kocsube S."/>
            <person name="Kotiranta H."/>
            <person name="LaButti K.M."/>
            <person name="Lechner B.E."/>
            <person name="Liimatainen K."/>
            <person name="Lipzen A."/>
            <person name="Lukacs Z."/>
            <person name="Mihaltcheva S."/>
            <person name="Morgado L.N."/>
            <person name="Niskanen T."/>
            <person name="Noordeloos M.E."/>
            <person name="Ohm R.A."/>
            <person name="Ortiz-Santana B."/>
            <person name="Ovrebo C."/>
            <person name="Racz N."/>
            <person name="Riley R."/>
            <person name="Savchenko A."/>
            <person name="Shiryaev A."/>
            <person name="Soop K."/>
            <person name="Spirin V."/>
            <person name="Szebenyi C."/>
            <person name="Tomsovsky M."/>
            <person name="Tulloss R.E."/>
            <person name="Uehling J."/>
            <person name="Grigoriev I.V."/>
            <person name="Vagvolgyi C."/>
            <person name="Papp T."/>
            <person name="Martin F.M."/>
            <person name="Miettinen O."/>
            <person name="Hibbett D.S."/>
            <person name="Nagy L.G."/>
        </authorList>
    </citation>
    <scope>NUCLEOTIDE SEQUENCE [LARGE SCALE GENOMIC DNA]</scope>
    <source>
        <strain evidence="1 2">CBS 962.96</strain>
    </source>
</reference>
<dbReference type="EMBL" id="ML179819">
    <property type="protein sequence ID" value="THU81327.1"/>
    <property type="molecule type" value="Genomic_DNA"/>
</dbReference>
<dbReference type="Proteomes" id="UP000297245">
    <property type="component" value="Unassembled WGS sequence"/>
</dbReference>
<protein>
    <submittedName>
        <fullName evidence="1">Uncharacterized protein</fullName>
    </submittedName>
</protein>
<keyword evidence="2" id="KW-1185">Reference proteome</keyword>
<evidence type="ECO:0000313" key="2">
    <source>
        <dbReference type="Proteomes" id="UP000297245"/>
    </source>
</evidence>
<organism evidence="1 2">
    <name type="scientific">Dendrothele bispora (strain CBS 962.96)</name>
    <dbReference type="NCBI Taxonomy" id="1314807"/>
    <lineage>
        <taxon>Eukaryota</taxon>
        <taxon>Fungi</taxon>
        <taxon>Dikarya</taxon>
        <taxon>Basidiomycota</taxon>
        <taxon>Agaricomycotina</taxon>
        <taxon>Agaricomycetes</taxon>
        <taxon>Agaricomycetidae</taxon>
        <taxon>Agaricales</taxon>
        <taxon>Agaricales incertae sedis</taxon>
        <taxon>Dendrothele</taxon>
    </lineage>
</organism>
<evidence type="ECO:0000313" key="1">
    <source>
        <dbReference type="EMBL" id="THU81327.1"/>
    </source>
</evidence>
<dbReference type="AlphaFoldDB" id="A0A4S8KZ38"/>